<evidence type="ECO:0000256" key="2">
    <source>
        <dbReference type="SAM" id="SignalP"/>
    </source>
</evidence>
<proteinExistence type="predicted"/>
<reference evidence="4" key="1">
    <citation type="submission" date="2013-09" db="EMBL/GenBank/DDBJ databases">
        <title>Corchorus olitorius genome sequencing.</title>
        <authorList>
            <person name="Alam M."/>
            <person name="Haque M.S."/>
            <person name="Islam M.S."/>
            <person name="Emdad E.M."/>
            <person name="Islam M.M."/>
            <person name="Ahmed B."/>
            <person name="Halim A."/>
            <person name="Hossen Q.M.M."/>
            <person name="Hossain M.Z."/>
            <person name="Ahmed R."/>
            <person name="Khan M.M."/>
            <person name="Islam R."/>
            <person name="Rashid M.M."/>
            <person name="Khan S.A."/>
            <person name="Rahman M.S."/>
            <person name="Alam M."/>
            <person name="Yahiya A.S."/>
            <person name="Khan M.S."/>
            <person name="Azam M.S."/>
            <person name="Haque T."/>
            <person name="Lashkar M.Z.H."/>
            <person name="Akhand A.I."/>
            <person name="Morshed G."/>
            <person name="Roy S."/>
            <person name="Uddin K.S."/>
            <person name="Rabeya T."/>
            <person name="Hossain A.S."/>
            <person name="Chowdhury A."/>
            <person name="Snigdha A.R."/>
            <person name="Mortoza M.S."/>
            <person name="Matin S.A."/>
            <person name="Hoque S.M.E."/>
            <person name="Islam M.K."/>
            <person name="Roy D.K."/>
            <person name="Haider R."/>
            <person name="Moosa M.M."/>
            <person name="Elias S.M."/>
            <person name="Hasan A.M."/>
            <person name="Jahan S."/>
            <person name="Shafiuddin M."/>
            <person name="Mahmood N."/>
            <person name="Shommy N.S."/>
        </authorList>
    </citation>
    <scope>NUCLEOTIDE SEQUENCE [LARGE SCALE GENOMIC DNA]</scope>
    <source>
        <strain evidence="4">cv. O-4</strain>
    </source>
</reference>
<dbReference type="AlphaFoldDB" id="A0A1R3JIH7"/>
<comment type="caution">
    <text evidence="3">The sequence shown here is derived from an EMBL/GenBank/DDBJ whole genome shotgun (WGS) entry which is preliminary data.</text>
</comment>
<keyword evidence="4" id="KW-1185">Reference proteome</keyword>
<organism evidence="3 4">
    <name type="scientific">Corchorus olitorius</name>
    <dbReference type="NCBI Taxonomy" id="93759"/>
    <lineage>
        <taxon>Eukaryota</taxon>
        <taxon>Viridiplantae</taxon>
        <taxon>Streptophyta</taxon>
        <taxon>Embryophyta</taxon>
        <taxon>Tracheophyta</taxon>
        <taxon>Spermatophyta</taxon>
        <taxon>Magnoliopsida</taxon>
        <taxon>eudicotyledons</taxon>
        <taxon>Gunneridae</taxon>
        <taxon>Pentapetalae</taxon>
        <taxon>rosids</taxon>
        <taxon>malvids</taxon>
        <taxon>Malvales</taxon>
        <taxon>Malvaceae</taxon>
        <taxon>Grewioideae</taxon>
        <taxon>Apeibeae</taxon>
        <taxon>Corchorus</taxon>
    </lineage>
</organism>
<evidence type="ECO:0000256" key="1">
    <source>
        <dbReference type="SAM" id="MobiDB-lite"/>
    </source>
</evidence>
<gene>
    <name evidence="3" type="ORF">COLO4_16214</name>
</gene>
<dbReference type="EMBL" id="AWUE01015987">
    <property type="protein sequence ID" value="OMO94649.1"/>
    <property type="molecule type" value="Genomic_DNA"/>
</dbReference>
<accession>A0A1R3JIH7</accession>
<evidence type="ECO:0000313" key="3">
    <source>
        <dbReference type="EMBL" id="OMO94649.1"/>
    </source>
</evidence>
<feature type="chain" id="PRO_5012639045" description="Rapid ALkalinization Factor" evidence="2">
    <location>
        <begin position="26"/>
        <end position="74"/>
    </location>
</feature>
<sequence>MKKVLLIIISLLLAALLLSPSSIAARSIGDKPGSGAGTGNRSPAAAPCRPGTNLSNCIPKPPKKCNSPFQQDCP</sequence>
<evidence type="ECO:0008006" key="5">
    <source>
        <dbReference type="Google" id="ProtNLM"/>
    </source>
</evidence>
<name>A0A1R3JIH7_9ROSI</name>
<feature type="region of interest" description="Disordered" evidence="1">
    <location>
        <begin position="28"/>
        <end position="49"/>
    </location>
</feature>
<evidence type="ECO:0000313" key="4">
    <source>
        <dbReference type="Proteomes" id="UP000187203"/>
    </source>
</evidence>
<keyword evidence="2" id="KW-0732">Signal</keyword>
<feature type="signal peptide" evidence="2">
    <location>
        <begin position="1"/>
        <end position="25"/>
    </location>
</feature>
<dbReference type="Proteomes" id="UP000187203">
    <property type="component" value="Unassembled WGS sequence"/>
</dbReference>
<protein>
    <recommendedName>
        <fullName evidence="5">Rapid ALkalinization Factor</fullName>
    </recommendedName>
</protein>